<feature type="region of interest" description="Disordered" evidence="1">
    <location>
        <begin position="454"/>
        <end position="476"/>
    </location>
</feature>
<comment type="caution">
    <text evidence="2">The sequence shown here is derived from an EMBL/GenBank/DDBJ whole genome shotgun (WGS) entry which is preliminary data.</text>
</comment>
<dbReference type="SUPFAM" id="SSF52047">
    <property type="entry name" value="RNI-like"/>
    <property type="match status" value="1"/>
</dbReference>
<dbReference type="AlphaFoldDB" id="A0A8H5M9S0"/>
<reference evidence="2 3" key="1">
    <citation type="journal article" date="2020" name="ISME J.">
        <title>Uncovering the hidden diversity of litter-decomposition mechanisms in mushroom-forming fungi.</title>
        <authorList>
            <person name="Floudas D."/>
            <person name="Bentzer J."/>
            <person name="Ahren D."/>
            <person name="Johansson T."/>
            <person name="Persson P."/>
            <person name="Tunlid A."/>
        </authorList>
    </citation>
    <scope>NUCLEOTIDE SEQUENCE [LARGE SCALE GENOMIC DNA]</scope>
    <source>
        <strain evidence="2 3">CBS 661.87</strain>
    </source>
</reference>
<dbReference type="EMBL" id="JAACJP010000003">
    <property type="protein sequence ID" value="KAF5386108.1"/>
    <property type="molecule type" value="Genomic_DNA"/>
</dbReference>
<organism evidence="2 3">
    <name type="scientific">Tricholomella constricta</name>
    <dbReference type="NCBI Taxonomy" id="117010"/>
    <lineage>
        <taxon>Eukaryota</taxon>
        <taxon>Fungi</taxon>
        <taxon>Dikarya</taxon>
        <taxon>Basidiomycota</taxon>
        <taxon>Agaricomycotina</taxon>
        <taxon>Agaricomycetes</taxon>
        <taxon>Agaricomycetidae</taxon>
        <taxon>Agaricales</taxon>
        <taxon>Tricholomatineae</taxon>
        <taxon>Lyophyllaceae</taxon>
        <taxon>Tricholomella</taxon>
    </lineage>
</organism>
<protein>
    <recommendedName>
        <fullName evidence="4">F-box domain-containing protein</fullName>
    </recommendedName>
</protein>
<proteinExistence type="predicted"/>
<dbReference type="OrthoDB" id="3258555at2759"/>
<keyword evidence="3" id="KW-1185">Reference proteome</keyword>
<evidence type="ECO:0000256" key="1">
    <source>
        <dbReference type="SAM" id="MobiDB-lite"/>
    </source>
</evidence>
<feature type="region of interest" description="Disordered" evidence="1">
    <location>
        <begin position="406"/>
        <end position="431"/>
    </location>
</feature>
<evidence type="ECO:0008006" key="4">
    <source>
        <dbReference type="Google" id="ProtNLM"/>
    </source>
</evidence>
<sequence length="505" mass="56825">MEEDKLRICQAPIPYHYLPPEILSLIFLRAIPPSFLLDSSLSAGPGSPWFNAMATRKSILLVCQEWYTASIELLYQEVVFRRIAQIPAFLQTLEASPGKFEPFIKELTLHAFIPASHGSSFVKYIQRVIDLCPRIAKFTFASRCHLPTTARLPVLRASITHLQLHASVPLVDVLNILDIVGESLLRLLIHVPASFNQYCTTKVYYLAHLEDLLIETTPVGNENLFPMGRILSMPSLQRLTFKIDFFAQPGFETLSMENFTSFCRMHGHHLQFLHLHPNFSWTMRRYTIMLQGLLDVCPMLEHLVLHPCAGPVTHPNVKWVDIWSPHPAAAKSWIPLRQSLTKAAFPKLQRVRQMSSGLALFYDVPTLMPPNAIDTKDDAFELCFAGIEARCDMDFLRCQRPIDVDPVYGDGEEEDYSDDSSSSNGIRNGSTITISEHSMDDLYQDSVSVPTLDSEYLSSDSEHSSDDSEYSSNYSSSNDVFHDGSFAGSEYSLGDLHRGSVSSPT</sequence>
<name>A0A8H5M9S0_9AGAR</name>
<dbReference type="Proteomes" id="UP000565441">
    <property type="component" value="Unassembled WGS sequence"/>
</dbReference>
<evidence type="ECO:0000313" key="2">
    <source>
        <dbReference type="EMBL" id="KAF5386108.1"/>
    </source>
</evidence>
<evidence type="ECO:0000313" key="3">
    <source>
        <dbReference type="Proteomes" id="UP000565441"/>
    </source>
</evidence>
<gene>
    <name evidence="2" type="ORF">D9615_002256</name>
</gene>
<accession>A0A8H5M9S0</accession>